<dbReference type="EMBL" id="SPPV01000144">
    <property type="protein sequence ID" value="TFU44135.1"/>
    <property type="molecule type" value="Genomic_DNA"/>
</dbReference>
<accession>A0A3L7Z3F2</accession>
<evidence type="ECO:0000313" key="5">
    <source>
        <dbReference type="Proteomes" id="UP000298073"/>
    </source>
</evidence>
<evidence type="ECO:0000313" key="6">
    <source>
        <dbReference type="Proteomes" id="UP000305751"/>
    </source>
</evidence>
<keyword evidence="6" id="KW-1185">Reference proteome</keyword>
<dbReference type="EMBL" id="SRZA01000009">
    <property type="protein sequence ID" value="TGY06961.1"/>
    <property type="molecule type" value="Genomic_DNA"/>
</dbReference>
<reference evidence="3 6" key="3">
    <citation type="submission" date="2019-04" db="EMBL/GenBank/DDBJ databases">
        <title>Microbes associate with the intestines of laboratory mice.</title>
        <authorList>
            <person name="Navarre W."/>
            <person name="Wong E."/>
            <person name="Huang K."/>
            <person name="Tropini C."/>
            <person name="Ng K."/>
            <person name="Yu B."/>
        </authorList>
    </citation>
    <scope>NUCLEOTIDE SEQUENCE [LARGE SCALE GENOMIC DNA]</scope>
    <source>
        <strain evidence="3 6">NM70_E10</strain>
    </source>
</reference>
<dbReference type="GeneID" id="93047733"/>
<sequence>MILYNSRLAKCFLGKKKHSFMIFGCYFTRYKYLEIWEEMEARIHLRQYTECIFLTLLPGLVLSLWLSWWFMLIPLSTYHFLYWWERMIRHHSIFDWEAIRHCGDTLYLRKRKSYSWMKSYCKKKLPASRWAD</sequence>
<proteinExistence type="predicted"/>
<dbReference type="RefSeq" id="WP_121766227.1">
    <property type="nucleotide sequence ID" value="NZ_CABIXU010000160.1"/>
</dbReference>
<evidence type="ECO:0000313" key="2">
    <source>
        <dbReference type="EMBL" id="TFU44135.1"/>
    </source>
</evidence>
<reference evidence="1 4" key="1">
    <citation type="submission" date="2018-09" db="EMBL/GenBank/DDBJ databases">
        <title>Murine metabolic-syndrome-specific gut microbial biobank.</title>
        <authorList>
            <person name="Liu C."/>
        </authorList>
    </citation>
    <scope>NUCLEOTIDE SEQUENCE [LARGE SCALE GENOMIC DNA]</scope>
    <source>
        <strain evidence="1 4">0.1X-D8-26</strain>
    </source>
</reference>
<dbReference type="Proteomes" id="UP000267159">
    <property type="component" value="Unassembled WGS sequence"/>
</dbReference>
<gene>
    <name evidence="1" type="ORF">D7Y07_08560</name>
    <name evidence="2" type="ORF">E4T97_22050</name>
    <name evidence="3" type="ORF">E5356_05370</name>
</gene>
<evidence type="ECO:0000313" key="4">
    <source>
        <dbReference type="Proteomes" id="UP000267159"/>
    </source>
</evidence>
<protein>
    <submittedName>
        <fullName evidence="1">Uncharacterized protein</fullName>
    </submittedName>
</protein>
<dbReference type="Proteomes" id="UP000298073">
    <property type="component" value="Unassembled WGS sequence"/>
</dbReference>
<comment type="caution">
    <text evidence="1">The sequence shown here is derived from an EMBL/GenBank/DDBJ whole genome shotgun (WGS) entry which is preliminary data.</text>
</comment>
<dbReference type="EMBL" id="RAZM01000020">
    <property type="protein sequence ID" value="RLT80421.1"/>
    <property type="molecule type" value="Genomic_DNA"/>
</dbReference>
<dbReference type="Proteomes" id="UP000305751">
    <property type="component" value="Unassembled WGS sequence"/>
</dbReference>
<dbReference type="AlphaFoldDB" id="A0A3L7Z3F2"/>
<name>A0A3L7Z3F2_9BACE</name>
<evidence type="ECO:0000313" key="3">
    <source>
        <dbReference type="EMBL" id="TGY06961.1"/>
    </source>
</evidence>
<evidence type="ECO:0000313" key="1">
    <source>
        <dbReference type="EMBL" id="RLT80421.1"/>
    </source>
</evidence>
<dbReference type="STRING" id="1235814.GCA_000613385_02105"/>
<organism evidence="1 4">
    <name type="scientific">Bacteroides acidifaciens</name>
    <dbReference type="NCBI Taxonomy" id="85831"/>
    <lineage>
        <taxon>Bacteria</taxon>
        <taxon>Pseudomonadati</taxon>
        <taxon>Bacteroidota</taxon>
        <taxon>Bacteroidia</taxon>
        <taxon>Bacteroidales</taxon>
        <taxon>Bacteroidaceae</taxon>
        <taxon>Bacteroides</taxon>
    </lineage>
</organism>
<reference evidence="2 5" key="2">
    <citation type="submission" date="2019-03" db="EMBL/GenBank/DDBJ databases">
        <title>Diversity of the mouse oral microbiome.</title>
        <authorList>
            <person name="Joseph S."/>
            <person name="Aduse-Opoku J."/>
            <person name="Curtis M."/>
            <person name="Wade W."/>
            <person name="Hashim A."/>
        </authorList>
    </citation>
    <scope>NUCLEOTIDE SEQUENCE [LARGE SCALE GENOMIC DNA]</scope>
    <source>
        <strain evidence="2 5">P2318</strain>
    </source>
</reference>